<keyword evidence="1" id="KW-0732">Signal</keyword>
<evidence type="ECO:0000313" key="4">
    <source>
        <dbReference type="EMBL" id="HFJ53089.1"/>
    </source>
</evidence>
<proteinExistence type="predicted"/>
<feature type="signal peptide" evidence="1">
    <location>
        <begin position="1"/>
        <end position="20"/>
    </location>
</feature>
<comment type="caution">
    <text evidence="3">The sequence shown here is derived from an EMBL/GenBank/DDBJ whole genome shotgun (WGS) entry which is preliminary data.</text>
</comment>
<dbReference type="EMBL" id="DSTU01000001">
    <property type="protein sequence ID" value="HFJ53089.1"/>
    <property type="molecule type" value="Genomic_DNA"/>
</dbReference>
<protein>
    <submittedName>
        <fullName evidence="3">DUF2066 domain-containing protein</fullName>
    </submittedName>
</protein>
<dbReference type="InterPro" id="IPR038180">
    <property type="entry name" value="FlgT_N_sf"/>
</dbReference>
<dbReference type="AlphaFoldDB" id="A0A7C1SXS8"/>
<sequence>MKVPAFFLLILLSVSCYQPAYTAKTGSSTPAPGSEVVVSGGEGVEVLAEGVAAITGEPDIARDGALRDALRRAVEQAVGSFISAETRVQNFQLLSDRIYANSSGYVASYRVLSESREEGLYRVVIRARVKTDRIENDLQAIGILLAEQGRPRVLVVVQGDEETDEDAGSVEARISGYFAERGFPVVDRQTLEQNLAREQLRRLIAGDSSAAQLAGLRTGAEIGIIGRLNRSQERRRSPYTQTETQFYQAGLVLRAVNLPTAGVLATSTVSLTLPFSRTEVLNRVADSSSRVLMNRILAGWGRRTNTTEIVCRNASYEKVERLKAELSTRLRGVVTVVSRELAGDQALIEIVSETTTQEILSGLRERGFTVRFEVLGWTNNRIEIKFTD</sequence>
<evidence type="ECO:0000256" key="1">
    <source>
        <dbReference type="SAM" id="SignalP"/>
    </source>
</evidence>
<gene>
    <name evidence="3" type="ORF">ENP94_06330</name>
    <name evidence="4" type="ORF">ENS16_00125</name>
</gene>
<name>A0A7C1SXS8_UNCW3</name>
<dbReference type="Pfam" id="PF16548">
    <property type="entry name" value="FlgT_N"/>
    <property type="match status" value="1"/>
</dbReference>
<accession>A0A7C1SXS8</accession>
<feature type="domain" description="Flagellar assembly protein T N-terminal" evidence="2">
    <location>
        <begin position="47"/>
        <end position="129"/>
    </location>
</feature>
<dbReference type="EMBL" id="DSLG01000007">
    <property type="protein sequence ID" value="HEA87608.1"/>
    <property type="molecule type" value="Genomic_DNA"/>
</dbReference>
<dbReference type="Gene3D" id="3.40.50.10610">
    <property type="entry name" value="ABC-type transport auxiliary lipoprotein component"/>
    <property type="match status" value="1"/>
</dbReference>
<organism evidence="3">
    <name type="scientific">candidate division WOR-3 bacterium</name>
    <dbReference type="NCBI Taxonomy" id="2052148"/>
    <lineage>
        <taxon>Bacteria</taxon>
        <taxon>Bacteria division WOR-3</taxon>
    </lineage>
</organism>
<evidence type="ECO:0000259" key="2">
    <source>
        <dbReference type="Pfam" id="PF16548"/>
    </source>
</evidence>
<dbReference type="Gene3D" id="3.30.1660.40">
    <property type="entry name" value="FlgT, N-terminal domain"/>
    <property type="match status" value="1"/>
</dbReference>
<feature type="chain" id="PRO_5039870586" evidence="1">
    <location>
        <begin position="21"/>
        <end position="388"/>
    </location>
</feature>
<dbReference type="PROSITE" id="PS51257">
    <property type="entry name" value="PROKAR_LIPOPROTEIN"/>
    <property type="match status" value="1"/>
</dbReference>
<evidence type="ECO:0000313" key="3">
    <source>
        <dbReference type="EMBL" id="HEA87608.1"/>
    </source>
</evidence>
<reference evidence="3" key="1">
    <citation type="journal article" date="2020" name="mSystems">
        <title>Genome- and Community-Level Interaction Insights into Carbon Utilization and Element Cycling Functions of Hydrothermarchaeota in Hydrothermal Sediment.</title>
        <authorList>
            <person name="Zhou Z."/>
            <person name="Liu Y."/>
            <person name="Xu W."/>
            <person name="Pan J."/>
            <person name="Luo Z.H."/>
            <person name="Li M."/>
        </authorList>
    </citation>
    <scope>NUCLEOTIDE SEQUENCE [LARGE SCALE GENOMIC DNA]</scope>
    <source>
        <strain evidence="3">SpSt-265</strain>
        <strain evidence="4">SpSt-465</strain>
    </source>
</reference>
<dbReference type="InterPro" id="IPR032370">
    <property type="entry name" value="FlgT_N"/>
</dbReference>